<dbReference type="InterPro" id="IPR005224">
    <property type="entry name" value="SfsA"/>
</dbReference>
<sequence length="228" mass="25590">MKYHHVITGKFIKRVNRFLAHVWLEGAEQIVHVKNTGRLKELLIPGAEVLLEQSGNPERKTPFSLIGVYKGETLVNIDSQVPNPVVYEALTTGAVREIGPAEHVRKEVKYGNSRFDLYYETKSKKGFIEVKGVTLEKEGVALFPDAPTVRGTRHIYEMMEAVENGYQGTILFLIQMIGVHCFTPHSEMDPEFANALRVASQRGVQLLAYDSIVTTNDIVIGKPVEVRL</sequence>
<proteinExistence type="inferred from homology"/>
<protein>
    <recommendedName>
        <fullName evidence="1">Sugar fermentation stimulation protein homolog</fullName>
    </recommendedName>
</protein>
<dbReference type="PANTHER" id="PTHR30545">
    <property type="entry name" value="SUGAR FERMENTATION STIMULATION PROTEIN A"/>
    <property type="match status" value="1"/>
</dbReference>
<dbReference type="NCBIfam" id="TIGR00230">
    <property type="entry name" value="sfsA"/>
    <property type="match status" value="1"/>
</dbReference>
<dbReference type="InterPro" id="IPR040452">
    <property type="entry name" value="SfsA_C"/>
</dbReference>
<evidence type="ECO:0000313" key="5">
    <source>
        <dbReference type="Proteomes" id="UP000217785"/>
    </source>
</evidence>
<gene>
    <name evidence="1" type="primary">sfsA</name>
    <name evidence="4" type="ORF">EFBL_0690</name>
</gene>
<reference evidence="5" key="1">
    <citation type="submission" date="2017-07" db="EMBL/GenBank/DDBJ databases">
        <title>Draft genome sequence of Effusibacillus lacus strain skLN1.</title>
        <authorList>
            <person name="Watanabe M."/>
            <person name="Kojima H."/>
            <person name="Fukui M."/>
        </authorList>
    </citation>
    <scope>NUCLEOTIDE SEQUENCE [LARGE SCALE GENOMIC DNA]</scope>
    <source>
        <strain evidence="5">skLN1</strain>
    </source>
</reference>
<name>A0A292YIV6_9BACL</name>
<dbReference type="HAMAP" id="MF_00095">
    <property type="entry name" value="SfsA"/>
    <property type="match status" value="1"/>
</dbReference>
<organism evidence="4 5">
    <name type="scientific">Effusibacillus lacus</name>
    <dbReference type="NCBI Taxonomy" id="1348429"/>
    <lineage>
        <taxon>Bacteria</taxon>
        <taxon>Bacillati</taxon>
        <taxon>Bacillota</taxon>
        <taxon>Bacilli</taxon>
        <taxon>Bacillales</taxon>
        <taxon>Alicyclobacillaceae</taxon>
        <taxon>Effusibacillus</taxon>
    </lineage>
</organism>
<evidence type="ECO:0000259" key="2">
    <source>
        <dbReference type="Pfam" id="PF03749"/>
    </source>
</evidence>
<dbReference type="CDD" id="cd22359">
    <property type="entry name" value="SfsA-like_bacterial"/>
    <property type="match status" value="1"/>
</dbReference>
<dbReference type="OrthoDB" id="9802365at2"/>
<dbReference type="EMBL" id="BDUF01000014">
    <property type="protein sequence ID" value="GAX89076.1"/>
    <property type="molecule type" value="Genomic_DNA"/>
</dbReference>
<comment type="caution">
    <text evidence="4">The sequence shown here is derived from an EMBL/GenBank/DDBJ whole genome shotgun (WGS) entry which is preliminary data.</text>
</comment>
<comment type="similarity">
    <text evidence="1">Belongs to the SfsA family.</text>
</comment>
<dbReference type="Pfam" id="PF03749">
    <property type="entry name" value="SfsA"/>
    <property type="match status" value="1"/>
</dbReference>
<dbReference type="PANTHER" id="PTHR30545:SF2">
    <property type="entry name" value="SUGAR FERMENTATION STIMULATION PROTEIN A"/>
    <property type="match status" value="1"/>
</dbReference>
<evidence type="ECO:0000259" key="3">
    <source>
        <dbReference type="Pfam" id="PF17746"/>
    </source>
</evidence>
<dbReference type="Proteomes" id="UP000217785">
    <property type="component" value="Unassembled WGS sequence"/>
</dbReference>
<feature type="domain" description="Sugar fermentation stimulation protein C-terminal" evidence="2">
    <location>
        <begin position="80"/>
        <end position="215"/>
    </location>
</feature>
<dbReference type="Gene3D" id="3.40.1350.60">
    <property type="match status" value="1"/>
</dbReference>
<accession>A0A292YIV6</accession>
<dbReference type="AlphaFoldDB" id="A0A292YIV6"/>
<feature type="domain" description="SfsA N-terminal OB" evidence="3">
    <location>
        <begin position="12"/>
        <end position="77"/>
    </location>
</feature>
<dbReference type="Gene3D" id="2.40.50.580">
    <property type="match status" value="1"/>
</dbReference>
<dbReference type="Pfam" id="PF17746">
    <property type="entry name" value="SfsA_N"/>
    <property type="match status" value="1"/>
</dbReference>
<dbReference type="InterPro" id="IPR041465">
    <property type="entry name" value="SfsA_N"/>
</dbReference>
<dbReference type="RefSeq" id="WP_096180765.1">
    <property type="nucleotide sequence ID" value="NZ_BDUF01000014.1"/>
</dbReference>
<evidence type="ECO:0000313" key="4">
    <source>
        <dbReference type="EMBL" id="GAX89076.1"/>
    </source>
</evidence>
<dbReference type="GO" id="GO:0003677">
    <property type="term" value="F:DNA binding"/>
    <property type="evidence" value="ECO:0007669"/>
    <property type="project" value="InterPro"/>
</dbReference>
<keyword evidence="5" id="KW-1185">Reference proteome</keyword>
<evidence type="ECO:0000256" key="1">
    <source>
        <dbReference type="HAMAP-Rule" id="MF_00095"/>
    </source>
</evidence>